<dbReference type="RefSeq" id="WP_087862530.1">
    <property type="nucleotide sequence ID" value="NZ_LT859958.1"/>
</dbReference>
<dbReference type="PROSITE" id="PS00584">
    <property type="entry name" value="PFKB_KINASES_2"/>
    <property type="match status" value="1"/>
</dbReference>
<dbReference type="Proteomes" id="UP000195514">
    <property type="component" value="Chromosome I"/>
</dbReference>
<accession>A0A1Y6K4Z8</accession>
<dbReference type="PANTHER" id="PTHR10584">
    <property type="entry name" value="SUGAR KINASE"/>
    <property type="match status" value="1"/>
</dbReference>
<sequence length="304" mass="32490">MSQIFVAGLINIETTVAIDGFPLEYFPVRYPFNGLHSAVSGVGWNIARALTALGNRVDFASLVGTDENGAMARRTVARAGVDDALVLCTLEKTAQSVILYDPDGRRQIHVDLKDIQEREYPLGLAEAALGACDLAVICNINFVRPLLQAVRATGKPIATDVHALADLEDAYNQEFLAAATILFLSDERLPGTPEVVIKELLQRYPAEIIVIGLGNKGALLGVRKNGFIGRYPAVHTRAVVNTIGAGDALFAAFIDRYLRTGDPYGALEAAQVFASYKIGEKGAAEGFLSGTELDSWIAKGKGAA</sequence>
<dbReference type="Gene3D" id="3.40.1190.20">
    <property type="match status" value="1"/>
</dbReference>
<gene>
    <name evidence="4" type="ORF">CFX1CAM_1639</name>
</gene>
<protein>
    <submittedName>
        <fullName evidence="4">Kinase, PfkB family</fullName>
    </submittedName>
</protein>
<keyword evidence="1" id="KW-0808">Transferase</keyword>
<keyword evidence="2 4" id="KW-0418">Kinase</keyword>
<dbReference type="InterPro" id="IPR029056">
    <property type="entry name" value="Ribokinase-like"/>
</dbReference>
<reference evidence="5" key="1">
    <citation type="submission" date="2017-05" db="EMBL/GenBank/DDBJ databases">
        <authorList>
            <person name="Kirkegaard R."/>
            <person name="Mcilroy J S."/>
        </authorList>
    </citation>
    <scope>NUCLEOTIDE SEQUENCE [LARGE SCALE GENOMIC DNA]</scope>
</reference>
<evidence type="ECO:0000256" key="2">
    <source>
        <dbReference type="ARBA" id="ARBA00022777"/>
    </source>
</evidence>
<dbReference type="InterPro" id="IPR002173">
    <property type="entry name" value="Carboh/pur_kinase_PfkB_CS"/>
</dbReference>
<feature type="domain" description="Carbohydrate kinase PfkB" evidence="3">
    <location>
        <begin position="31"/>
        <end position="285"/>
    </location>
</feature>
<dbReference type="AlphaFoldDB" id="A0A1Y6K4Z8"/>
<dbReference type="KEGG" id="abat:CFX1CAM_1639"/>
<dbReference type="OrthoDB" id="9813569at2"/>
<name>A0A1Y6K4Z8_9CHLR</name>
<dbReference type="InterPro" id="IPR011611">
    <property type="entry name" value="PfkB_dom"/>
</dbReference>
<dbReference type="PANTHER" id="PTHR10584:SF166">
    <property type="entry name" value="RIBOKINASE"/>
    <property type="match status" value="1"/>
</dbReference>
<proteinExistence type="predicted"/>
<dbReference type="SUPFAM" id="SSF53613">
    <property type="entry name" value="Ribokinase-like"/>
    <property type="match status" value="1"/>
</dbReference>
<keyword evidence="5" id="KW-1185">Reference proteome</keyword>
<evidence type="ECO:0000259" key="3">
    <source>
        <dbReference type="Pfam" id="PF00294"/>
    </source>
</evidence>
<evidence type="ECO:0000313" key="4">
    <source>
        <dbReference type="EMBL" id="SMX54704.1"/>
    </source>
</evidence>
<evidence type="ECO:0000256" key="1">
    <source>
        <dbReference type="ARBA" id="ARBA00022679"/>
    </source>
</evidence>
<organism evidence="4 5">
    <name type="scientific">Candidatus Brevifilum fermentans</name>
    <dbReference type="NCBI Taxonomy" id="1986204"/>
    <lineage>
        <taxon>Bacteria</taxon>
        <taxon>Bacillati</taxon>
        <taxon>Chloroflexota</taxon>
        <taxon>Anaerolineae</taxon>
        <taxon>Anaerolineales</taxon>
        <taxon>Anaerolineaceae</taxon>
        <taxon>Candidatus Brevifilum</taxon>
    </lineage>
</organism>
<dbReference type="EMBL" id="LT859958">
    <property type="protein sequence ID" value="SMX54704.1"/>
    <property type="molecule type" value="Genomic_DNA"/>
</dbReference>
<evidence type="ECO:0000313" key="5">
    <source>
        <dbReference type="Proteomes" id="UP000195514"/>
    </source>
</evidence>
<dbReference type="Pfam" id="PF00294">
    <property type="entry name" value="PfkB"/>
    <property type="match status" value="1"/>
</dbReference>
<dbReference type="GO" id="GO:0016301">
    <property type="term" value="F:kinase activity"/>
    <property type="evidence" value="ECO:0007669"/>
    <property type="project" value="UniProtKB-KW"/>
</dbReference>